<evidence type="ECO:0000313" key="1">
    <source>
        <dbReference type="EMBL" id="ETO71974.1"/>
    </source>
</evidence>
<accession>A0A080ZZB3</accession>
<comment type="caution">
    <text evidence="1">The sequence shown here is derived from an EMBL/GenBank/DDBJ whole genome shotgun (WGS) entry which is preliminary data.</text>
</comment>
<organism evidence="1 2">
    <name type="scientific">Phytophthora nicotianae P1976</name>
    <dbReference type="NCBI Taxonomy" id="1317066"/>
    <lineage>
        <taxon>Eukaryota</taxon>
        <taxon>Sar</taxon>
        <taxon>Stramenopiles</taxon>
        <taxon>Oomycota</taxon>
        <taxon>Peronosporomycetes</taxon>
        <taxon>Peronosporales</taxon>
        <taxon>Peronosporaceae</taxon>
        <taxon>Phytophthora</taxon>
    </lineage>
</organism>
<protein>
    <submittedName>
        <fullName evidence="1">Uncharacterized protein</fullName>
    </submittedName>
</protein>
<reference evidence="1 2" key="1">
    <citation type="submission" date="2013-11" db="EMBL/GenBank/DDBJ databases">
        <title>The Genome Sequence of Phytophthora parasitica P1976.</title>
        <authorList>
            <consortium name="The Broad Institute Genomics Platform"/>
            <person name="Russ C."/>
            <person name="Tyler B."/>
            <person name="Panabieres F."/>
            <person name="Shan W."/>
            <person name="Tripathy S."/>
            <person name="Grunwald N."/>
            <person name="Machado M."/>
            <person name="Johnson C.S."/>
            <person name="Walker B."/>
            <person name="Young S."/>
            <person name="Zeng Q."/>
            <person name="Gargeya S."/>
            <person name="Fitzgerald M."/>
            <person name="Haas B."/>
            <person name="Abouelleil A."/>
            <person name="Allen A.W."/>
            <person name="Alvarado L."/>
            <person name="Arachchi H.M."/>
            <person name="Berlin A.M."/>
            <person name="Chapman S.B."/>
            <person name="Gainer-Dewar J."/>
            <person name="Goldberg J."/>
            <person name="Griggs A."/>
            <person name="Gujja S."/>
            <person name="Hansen M."/>
            <person name="Howarth C."/>
            <person name="Imamovic A."/>
            <person name="Ireland A."/>
            <person name="Larimer J."/>
            <person name="McCowan C."/>
            <person name="Murphy C."/>
            <person name="Pearson M."/>
            <person name="Poon T.W."/>
            <person name="Priest M."/>
            <person name="Roberts A."/>
            <person name="Saif S."/>
            <person name="Shea T."/>
            <person name="Sisk P."/>
            <person name="Sykes S."/>
            <person name="Wortman J."/>
            <person name="Nusbaum C."/>
            <person name="Birren B."/>
        </authorList>
    </citation>
    <scope>NUCLEOTIDE SEQUENCE [LARGE SCALE GENOMIC DNA]</scope>
    <source>
        <strain evidence="1 2">P1976</strain>
    </source>
</reference>
<proteinExistence type="predicted"/>
<name>A0A080ZZB3_PHYNI</name>
<dbReference type="Proteomes" id="UP000028582">
    <property type="component" value="Unassembled WGS sequence"/>
</dbReference>
<evidence type="ECO:0000313" key="2">
    <source>
        <dbReference type="Proteomes" id="UP000028582"/>
    </source>
</evidence>
<dbReference type="EMBL" id="ANJA01002125">
    <property type="protein sequence ID" value="ETO71974.1"/>
    <property type="molecule type" value="Genomic_DNA"/>
</dbReference>
<sequence length="37" mass="4105">MTLASIFWPQVRACRPTQVDAAPTIKFAATDDDVCHQ</sequence>
<gene>
    <name evidence="1" type="ORF">F444_11785</name>
</gene>
<dbReference type="AlphaFoldDB" id="A0A080ZZB3"/>